<reference evidence="1" key="4">
    <citation type="submission" date="2024-05" db="EMBL/GenBank/DDBJ databases">
        <authorList>
            <person name="Sun Q."/>
            <person name="Zhou Y."/>
        </authorList>
    </citation>
    <scope>NUCLEOTIDE SEQUENCE</scope>
    <source>
        <strain evidence="1">CGMCC 1.15644</strain>
    </source>
</reference>
<dbReference type="EMBL" id="SLWO01000005">
    <property type="protein sequence ID" value="TCO23815.1"/>
    <property type="molecule type" value="Genomic_DNA"/>
</dbReference>
<dbReference type="RefSeq" id="WP_132533840.1">
    <property type="nucleotide sequence ID" value="NZ_BMJO01000005.1"/>
</dbReference>
<evidence type="ECO:0000313" key="1">
    <source>
        <dbReference type="EMBL" id="GGE62794.1"/>
    </source>
</evidence>
<reference evidence="1" key="1">
    <citation type="journal article" date="2014" name="Int. J. Syst. Evol. Microbiol.">
        <title>Complete genome of a new Firmicutes species belonging to the dominant human colonic microbiota ('Ruminococcus bicirculans') reveals two chromosomes and a selective capacity to utilize plant glucans.</title>
        <authorList>
            <consortium name="NISC Comparative Sequencing Program"/>
            <person name="Wegmann U."/>
            <person name="Louis P."/>
            <person name="Goesmann A."/>
            <person name="Henrissat B."/>
            <person name="Duncan S.H."/>
            <person name="Flint H.J."/>
        </authorList>
    </citation>
    <scope>NUCLEOTIDE SEQUENCE</scope>
    <source>
        <strain evidence="1">CGMCC 1.15644</strain>
    </source>
</reference>
<comment type="caution">
    <text evidence="2">The sequence shown here is derived from an EMBL/GenBank/DDBJ whole genome shotgun (WGS) entry which is preliminary data.</text>
</comment>
<dbReference type="EMBL" id="BMJO01000005">
    <property type="protein sequence ID" value="GGE62794.1"/>
    <property type="molecule type" value="Genomic_DNA"/>
</dbReference>
<organism evidence="2 3">
    <name type="scientific">Pedobacter psychrotolerans</name>
    <dbReference type="NCBI Taxonomy" id="1843235"/>
    <lineage>
        <taxon>Bacteria</taxon>
        <taxon>Pseudomonadati</taxon>
        <taxon>Bacteroidota</taxon>
        <taxon>Sphingobacteriia</taxon>
        <taxon>Sphingobacteriales</taxon>
        <taxon>Sphingobacteriaceae</taxon>
        <taxon>Pedobacter</taxon>
    </lineage>
</organism>
<dbReference type="AlphaFoldDB" id="A0A4R2HAL1"/>
<dbReference type="OrthoDB" id="769822at2"/>
<accession>A0A4R2HAL1</accession>
<evidence type="ECO:0000313" key="3">
    <source>
        <dbReference type="Proteomes" id="UP000295684"/>
    </source>
</evidence>
<gene>
    <name evidence="2" type="ORF">EV200_105289</name>
    <name evidence="1" type="ORF">GCM10011413_31490</name>
</gene>
<sequence>MNYYTFYDIVTKWCDARGKDFTSLAELRGGWEPWAQTDLSLYIKNMEFQPRGFLREAVSGNVTASLLQNNNKTMLSPGFAKLGQKADMIFDNGTLEILLVELKCESLENRQNFSPGLSRDVEKLKGCGVLGRRIAVGICISPEYVEKAIKEKGFEILWQKWGATCLVYPFPYRNESTSVDGFLQNTLPTLPMNIFGTPNPLPTPTFQYATSMFGSPQGPSNLFK</sequence>
<keyword evidence="4" id="KW-1185">Reference proteome</keyword>
<proteinExistence type="predicted"/>
<reference evidence="4" key="2">
    <citation type="journal article" date="2019" name="Int. J. Syst. Evol. Microbiol.">
        <title>The Global Catalogue of Microorganisms (GCM) 10K type strain sequencing project: providing services to taxonomists for standard genome sequencing and annotation.</title>
        <authorList>
            <consortium name="The Broad Institute Genomics Platform"/>
            <consortium name="The Broad Institute Genome Sequencing Center for Infectious Disease"/>
            <person name="Wu L."/>
            <person name="Ma J."/>
        </authorList>
    </citation>
    <scope>NUCLEOTIDE SEQUENCE [LARGE SCALE GENOMIC DNA]</scope>
    <source>
        <strain evidence="4">CGMCC 1.15644</strain>
    </source>
</reference>
<protein>
    <submittedName>
        <fullName evidence="2">Uncharacterized protein</fullName>
    </submittedName>
</protein>
<dbReference type="Proteomes" id="UP000295684">
    <property type="component" value="Unassembled WGS sequence"/>
</dbReference>
<name>A0A4R2HAL1_9SPHI</name>
<evidence type="ECO:0000313" key="2">
    <source>
        <dbReference type="EMBL" id="TCO23815.1"/>
    </source>
</evidence>
<dbReference type="Proteomes" id="UP000622648">
    <property type="component" value="Unassembled WGS sequence"/>
</dbReference>
<reference evidence="2 3" key="3">
    <citation type="submission" date="2019-03" db="EMBL/GenBank/DDBJ databases">
        <title>Genomic Encyclopedia of Type Strains, Phase IV (KMG-IV): sequencing the most valuable type-strain genomes for metagenomic binning, comparative biology and taxonomic classification.</title>
        <authorList>
            <person name="Goeker M."/>
        </authorList>
    </citation>
    <scope>NUCLEOTIDE SEQUENCE [LARGE SCALE GENOMIC DNA]</scope>
    <source>
        <strain evidence="2 3">DSM 103236</strain>
    </source>
</reference>
<evidence type="ECO:0000313" key="4">
    <source>
        <dbReference type="Proteomes" id="UP000622648"/>
    </source>
</evidence>